<protein>
    <submittedName>
        <fullName evidence="1">Uncharacterized protein</fullName>
    </submittedName>
</protein>
<comment type="caution">
    <text evidence="1">The sequence shown here is derived from an EMBL/GenBank/DDBJ whole genome shotgun (WGS) entry which is preliminary data.</text>
</comment>
<gene>
    <name evidence="1" type="ORF">D9758_017137</name>
</gene>
<reference evidence="1 2" key="1">
    <citation type="journal article" date="2020" name="ISME J.">
        <title>Uncovering the hidden diversity of litter-decomposition mechanisms in mushroom-forming fungi.</title>
        <authorList>
            <person name="Floudas D."/>
            <person name="Bentzer J."/>
            <person name="Ahren D."/>
            <person name="Johansson T."/>
            <person name="Persson P."/>
            <person name="Tunlid A."/>
        </authorList>
    </citation>
    <scope>NUCLEOTIDE SEQUENCE [LARGE SCALE GENOMIC DNA]</scope>
    <source>
        <strain evidence="1 2">CBS 291.85</strain>
    </source>
</reference>
<evidence type="ECO:0000313" key="1">
    <source>
        <dbReference type="EMBL" id="KAF5323656.1"/>
    </source>
</evidence>
<sequence length="167" mass="18207">MWTHPHNYHPNVYFLRSASQIRFDGSLSSLLSEIHIEMYNGTFNQENGLPKVFVCDFVCRGTIARLGHYHTAGIGIGVETGLGVSGAGRSWSVVSGVGRLVLRVPLQLLSVKGVEIGDVHYIHDANNAHSKETSVVFIASTPVYPLPSWFMVPWCTDAGQGPPPSAF</sequence>
<dbReference type="AlphaFoldDB" id="A0A8H5BIV0"/>
<dbReference type="EMBL" id="JAACJM010000392">
    <property type="protein sequence ID" value="KAF5323656.1"/>
    <property type="molecule type" value="Genomic_DNA"/>
</dbReference>
<evidence type="ECO:0000313" key="2">
    <source>
        <dbReference type="Proteomes" id="UP000559256"/>
    </source>
</evidence>
<name>A0A8H5BIV0_9AGAR</name>
<proteinExistence type="predicted"/>
<accession>A0A8H5BIV0</accession>
<dbReference type="Proteomes" id="UP000559256">
    <property type="component" value="Unassembled WGS sequence"/>
</dbReference>
<keyword evidence="2" id="KW-1185">Reference proteome</keyword>
<organism evidence="1 2">
    <name type="scientific">Tetrapyrgos nigripes</name>
    <dbReference type="NCBI Taxonomy" id="182062"/>
    <lineage>
        <taxon>Eukaryota</taxon>
        <taxon>Fungi</taxon>
        <taxon>Dikarya</taxon>
        <taxon>Basidiomycota</taxon>
        <taxon>Agaricomycotina</taxon>
        <taxon>Agaricomycetes</taxon>
        <taxon>Agaricomycetidae</taxon>
        <taxon>Agaricales</taxon>
        <taxon>Marasmiineae</taxon>
        <taxon>Marasmiaceae</taxon>
        <taxon>Tetrapyrgos</taxon>
    </lineage>
</organism>